<evidence type="ECO:0000256" key="4">
    <source>
        <dbReference type="ARBA" id="ARBA00035274"/>
    </source>
</evidence>
<keyword evidence="3" id="KW-0687">Ribonucleoprotein</keyword>
<feature type="compositionally biased region" description="Low complexity" evidence="5">
    <location>
        <begin position="39"/>
        <end position="61"/>
    </location>
</feature>
<dbReference type="EMBL" id="CP055902">
    <property type="protein sequence ID" value="QKX62681.1"/>
    <property type="molecule type" value="Genomic_DNA"/>
</dbReference>
<gene>
    <name evidence="6" type="ORF">TRUGW13939_09842</name>
</gene>
<dbReference type="Proteomes" id="UP000509510">
    <property type="component" value="Chromosome V"/>
</dbReference>
<keyword evidence="2" id="KW-0689">Ribosomal protein</keyword>
<dbReference type="GeneID" id="55997325"/>
<keyword evidence="7" id="KW-1185">Reference proteome</keyword>
<dbReference type="GO" id="GO:0005762">
    <property type="term" value="C:mitochondrial large ribosomal subunit"/>
    <property type="evidence" value="ECO:0007669"/>
    <property type="project" value="TreeGrafter"/>
</dbReference>
<evidence type="ECO:0000313" key="7">
    <source>
        <dbReference type="Proteomes" id="UP000509510"/>
    </source>
</evidence>
<dbReference type="InterPro" id="IPR000271">
    <property type="entry name" value="Ribosomal_bL34"/>
</dbReference>
<dbReference type="PANTHER" id="PTHR14503">
    <property type="entry name" value="MITOCHONDRIAL RIBOSOMAL PROTEIN 34 FAMILY MEMBER"/>
    <property type="match status" value="1"/>
</dbReference>
<dbReference type="GO" id="GO:0006412">
    <property type="term" value="P:translation"/>
    <property type="evidence" value="ECO:0007669"/>
    <property type="project" value="InterPro"/>
</dbReference>
<dbReference type="RefSeq" id="XP_035348855.1">
    <property type="nucleotide sequence ID" value="XM_035492962.1"/>
</dbReference>
<dbReference type="NCBIfam" id="TIGR01030">
    <property type="entry name" value="rpmH_bact"/>
    <property type="match status" value="1"/>
</dbReference>
<feature type="region of interest" description="Disordered" evidence="5">
    <location>
        <begin position="36"/>
        <end position="61"/>
    </location>
</feature>
<sequence>MQALRYGRRAVPGLTLSPNIAQPLRSQSRTFTNVITANSSRPSSRTLLSSTSTSPFTPSTQSSVLLLRRPAVAGPISTSLFDQKIRSFSATACLGGKRRTYNPSRRVQKRRHGFLSRLRTRSGREILKRRRLKGRKNLSW</sequence>
<dbReference type="FunFam" id="1.10.287.3980:FF:000001">
    <property type="entry name" value="Mitochondrial ribosomal protein L34"/>
    <property type="match status" value="1"/>
</dbReference>
<evidence type="ECO:0000313" key="6">
    <source>
        <dbReference type="EMBL" id="QKX62681.1"/>
    </source>
</evidence>
<reference evidence="7" key="1">
    <citation type="submission" date="2020-06" db="EMBL/GenBank/DDBJ databases">
        <title>A chromosome-scale genome assembly of Talaromyces rugulosus W13939.</title>
        <authorList>
            <person name="Wang B."/>
            <person name="Guo L."/>
            <person name="Ye K."/>
            <person name="Wang L."/>
        </authorList>
    </citation>
    <scope>NUCLEOTIDE SEQUENCE [LARGE SCALE GENOMIC DNA]</scope>
    <source>
        <strain evidence="7">W13939</strain>
    </source>
</reference>
<dbReference type="HAMAP" id="MF_00391">
    <property type="entry name" value="Ribosomal_bL34"/>
    <property type="match status" value="1"/>
</dbReference>
<evidence type="ECO:0000256" key="3">
    <source>
        <dbReference type="ARBA" id="ARBA00023274"/>
    </source>
</evidence>
<evidence type="ECO:0000256" key="1">
    <source>
        <dbReference type="ARBA" id="ARBA00010111"/>
    </source>
</evidence>
<proteinExistence type="inferred from homology"/>
<organism evidence="6 7">
    <name type="scientific">Talaromyces rugulosus</name>
    <name type="common">Penicillium rugulosum</name>
    <dbReference type="NCBI Taxonomy" id="121627"/>
    <lineage>
        <taxon>Eukaryota</taxon>
        <taxon>Fungi</taxon>
        <taxon>Dikarya</taxon>
        <taxon>Ascomycota</taxon>
        <taxon>Pezizomycotina</taxon>
        <taxon>Eurotiomycetes</taxon>
        <taxon>Eurotiomycetidae</taxon>
        <taxon>Eurotiales</taxon>
        <taxon>Trichocomaceae</taxon>
        <taxon>Talaromyces</taxon>
        <taxon>Talaromyces sect. Islandici</taxon>
    </lineage>
</organism>
<evidence type="ECO:0000256" key="2">
    <source>
        <dbReference type="ARBA" id="ARBA00022980"/>
    </source>
</evidence>
<dbReference type="PANTHER" id="PTHR14503:SF4">
    <property type="entry name" value="LARGE RIBOSOMAL SUBUNIT PROTEIN BL34M"/>
    <property type="match status" value="1"/>
</dbReference>
<comment type="similarity">
    <text evidence="1">Belongs to the bacterial ribosomal protein bL34 family.</text>
</comment>
<protein>
    <recommendedName>
        <fullName evidence="4">Large ribosomal subunit protein bL34m</fullName>
    </recommendedName>
</protein>
<name>A0A7H8RAA8_TALRU</name>
<dbReference type="OrthoDB" id="431691at2759"/>
<dbReference type="Pfam" id="PF00468">
    <property type="entry name" value="Ribosomal_L34"/>
    <property type="match status" value="1"/>
</dbReference>
<dbReference type="Gene3D" id="1.10.287.3980">
    <property type="match status" value="1"/>
</dbReference>
<evidence type="ECO:0000256" key="5">
    <source>
        <dbReference type="SAM" id="MobiDB-lite"/>
    </source>
</evidence>
<accession>A0A7H8RAA8</accession>
<dbReference type="GO" id="GO:0003735">
    <property type="term" value="F:structural constituent of ribosome"/>
    <property type="evidence" value="ECO:0007669"/>
    <property type="project" value="InterPro"/>
</dbReference>
<dbReference type="KEGG" id="trg:TRUGW13939_09842"/>
<dbReference type="AlphaFoldDB" id="A0A7H8RAA8"/>